<dbReference type="InterPro" id="IPR036890">
    <property type="entry name" value="HATPase_C_sf"/>
</dbReference>
<evidence type="ECO:0000313" key="18">
    <source>
        <dbReference type="EMBL" id="OES46705.1"/>
    </source>
</evidence>
<evidence type="ECO:0000259" key="15">
    <source>
        <dbReference type="PROSITE" id="PS50109"/>
    </source>
</evidence>
<evidence type="ECO:0000256" key="3">
    <source>
        <dbReference type="ARBA" id="ARBA00012438"/>
    </source>
</evidence>
<evidence type="ECO:0000313" key="19">
    <source>
        <dbReference type="Proteomes" id="UP000095658"/>
    </source>
</evidence>
<dbReference type="InterPro" id="IPR035965">
    <property type="entry name" value="PAS-like_dom_sf"/>
</dbReference>
<dbReference type="InterPro" id="IPR005467">
    <property type="entry name" value="His_kinase_dom"/>
</dbReference>
<keyword evidence="5 12" id="KW-0597">Phosphoprotein</keyword>
<dbReference type="SUPFAM" id="SSF52172">
    <property type="entry name" value="CheY-like"/>
    <property type="match status" value="1"/>
</dbReference>
<dbReference type="InterPro" id="IPR004358">
    <property type="entry name" value="Sig_transdc_His_kin-like_C"/>
</dbReference>
<evidence type="ECO:0000259" key="16">
    <source>
        <dbReference type="PROSITE" id="PS50110"/>
    </source>
</evidence>
<dbReference type="CDD" id="cd00075">
    <property type="entry name" value="HATPase"/>
    <property type="match status" value="1"/>
</dbReference>
<comment type="caution">
    <text evidence="18">The sequence shown here is derived from an EMBL/GenBank/DDBJ whole genome shotgun (WGS) entry which is preliminary data.</text>
</comment>
<dbReference type="GO" id="GO:0009927">
    <property type="term" value="F:histidine phosphotransfer kinase activity"/>
    <property type="evidence" value="ECO:0007669"/>
    <property type="project" value="TreeGrafter"/>
</dbReference>
<dbReference type="GO" id="GO:0005886">
    <property type="term" value="C:plasma membrane"/>
    <property type="evidence" value="ECO:0007669"/>
    <property type="project" value="UniProtKB-SubCell"/>
</dbReference>
<comment type="subcellular location">
    <subcellularLocation>
        <location evidence="2">Cell membrane</location>
        <topology evidence="2">Multi-pass membrane protein</topology>
    </subcellularLocation>
</comment>
<dbReference type="RefSeq" id="WP_069936868.1">
    <property type="nucleotide sequence ID" value="NZ_MAMP01000001.1"/>
</dbReference>
<dbReference type="PROSITE" id="PS50109">
    <property type="entry name" value="HIS_KIN"/>
    <property type="match status" value="1"/>
</dbReference>
<keyword evidence="4" id="KW-1003">Cell membrane</keyword>
<dbReference type="SUPFAM" id="SSF47384">
    <property type="entry name" value="Homodimeric domain of signal transducing histidine kinase"/>
    <property type="match status" value="1"/>
</dbReference>
<dbReference type="Proteomes" id="UP000095658">
    <property type="component" value="Unassembled WGS sequence"/>
</dbReference>
<dbReference type="SUPFAM" id="SSF55781">
    <property type="entry name" value="GAF domain-like"/>
    <property type="match status" value="1"/>
</dbReference>
<dbReference type="Gene3D" id="1.10.287.130">
    <property type="match status" value="1"/>
</dbReference>
<evidence type="ECO:0000256" key="6">
    <source>
        <dbReference type="ARBA" id="ARBA00022679"/>
    </source>
</evidence>
<reference evidence="18 19" key="1">
    <citation type="submission" date="2016-06" db="EMBL/GenBank/DDBJ databases">
        <title>Domibacillus iocasae genome sequencing.</title>
        <authorList>
            <person name="Verma A."/>
            <person name="Pal Y."/>
            <person name="Ojha A.K."/>
            <person name="Krishnamurthi S."/>
        </authorList>
    </citation>
    <scope>NUCLEOTIDE SEQUENCE [LARGE SCALE GENOMIC DNA]</scope>
    <source>
        <strain evidence="18 19">DSM 29979</strain>
    </source>
</reference>
<dbReference type="Gene3D" id="3.30.565.10">
    <property type="entry name" value="Histidine kinase-like ATPase, C-terminal domain"/>
    <property type="match status" value="1"/>
</dbReference>
<dbReference type="Pfam" id="PF02518">
    <property type="entry name" value="HATPase_c"/>
    <property type="match status" value="1"/>
</dbReference>
<proteinExistence type="predicted"/>
<evidence type="ECO:0000256" key="12">
    <source>
        <dbReference type="PROSITE-ProRule" id="PRU00169"/>
    </source>
</evidence>
<evidence type="ECO:0000256" key="13">
    <source>
        <dbReference type="SAM" id="Coils"/>
    </source>
</evidence>
<gene>
    <name evidence="18" type="ORF">BA724_01195</name>
</gene>
<feature type="coiled-coil region" evidence="13">
    <location>
        <begin position="79"/>
        <end position="109"/>
    </location>
</feature>
<dbReference type="InterPro" id="IPR003660">
    <property type="entry name" value="HAMP_dom"/>
</dbReference>
<dbReference type="EMBL" id="MAMP01000001">
    <property type="protein sequence ID" value="OES46705.1"/>
    <property type="molecule type" value="Genomic_DNA"/>
</dbReference>
<dbReference type="Pfam" id="PF00672">
    <property type="entry name" value="HAMP"/>
    <property type="match status" value="1"/>
</dbReference>
<dbReference type="SMART" id="SM00388">
    <property type="entry name" value="HisKA"/>
    <property type="match status" value="1"/>
</dbReference>
<dbReference type="Gene3D" id="3.40.50.2300">
    <property type="match status" value="1"/>
</dbReference>
<dbReference type="CDD" id="cd06225">
    <property type="entry name" value="HAMP"/>
    <property type="match status" value="1"/>
</dbReference>
<evidence type="ECO:0000256" key="9">
    <source>
        <dbReference type="ARBA" id="ARBA00022840"/>
    </source>
</evidence>
<dbReference type="InterPro" id="IPR003661">
    <property type="entry name" value="HisK_dim/P_dom"/>
</dbReference>
<dbReference type="InterPro" id="IPR036097">
    <property type="entry name" value="HisK_dim/P_sf"/>
</dbReference>
<keyword evidence="13" id="KW-0175">Coiled coil</keyword>
<evidence type="ECO:0000256" key="10">
    <source>
        <dbReference type="ARBA" id="ARBA00023012"/>
    </source>
</evidence>
<feature type="domain" description="HAMP" evidence="17">
    <location>
        <begin position="210"/>
        <end position="262"/>
    </location>
</feature>
<name>A0A1E7DUK8_9BACI</name>
<evidence type="ECO:0000256" key="5">
    <source>
        <dbReference type="ARBA" id="ARBA00022553"/>
    </source>
</evidence>
<feature type="domain" description="Response regulatory" evidence="16">
    <location>
        <begin position="818"/>
        <end position="933"/>
    </location>
</feature>
<dbReference type="InterPro" id="IPR003594">
    <property type="entry name" value="HATPase_dom"/>
</dbReference>
<keyword evidence="7" id="KW-0547">Nucleotide-binding</keyword>
<keyword evidence="6" id="KW-0808">Transferase</keyword>
<dbReference type="SUPFAM" id="SSF55785">
    <property type="entry name" value="PYP-like sensor domain (PAS domain)"/>
    <property type="match status" value="1"/>
</dbReference>
<feature type="transmembrane region" description="Helical" evidence="14">
    <location>
        <begin position="186"/>
        <end position="206"/>
    </location>
</feature>
<comment type="catalytic activity">
    <reaction evidence="1">
        <text>ATP + protein L-histidine = ADP + protein N-phospho-L-histidine.</text>
        <dbReference type="EC" id="2.7.13.3"/>
    </reaction>
</comment>
<keyword evidence="19" id="KW-1185">Reference proteome</keyword>
<dbReference type="GO" id="GO:0000155">
    <property type="term" value="F:phosphorelay sensor kinase activity"/>
    <property type="evidence" value="ECO:0007669"/>
    <property type="project" value="InterPro"/>
</dbReference>
<keyword evidence="8 18" id="KW-0418">Kinase</keyword>
<dbReference type="AlphaFoldDB" id="A0A1E7DUK8"/>
<evidence type="ECO:0000256" key="2">
    <source>
        <dbReference type="ARBA" id="ARBA00004651"/>
    </source>
</evidence>
<dbReference type="PANTHER" id="PTHR43047:SF72">
    <property type="entry name" value="OSMOSENSING HISTIDINE PROTEIN KINASE SLN1"/>
    <property type="match status" value="1"/>
</dbReference>
<feature type="domain" description="Histidine kinase" evidence="15">
    <location>
        <begin position="587"/>
        <end position="801"/>
    </location>
</feature>
<feature type="modified residue" description="4-aspartylphosphate" evidence="12">
    <location>
        <position position="867"/>
    </location>
</feature>
<protein>
    <recommendedName>
        <fullName evidence="3">histidine kinase</fullName>
        <ecNumber evidence="3">2.7.13.3</ecNumber>
    </recommendedName>
</protein>
<dbReference type="CDD" id="cd00082">
    <property type="entry name" value="HisKA"/>
    <property type="match status" value="1"/>
</dbReference>
<dbReference type="Pfam" id="PF00072">
    <property type="entry name" value="Response_reg"/>
    <property type="match status" value="1"/>
</dbReference>
<dbReference type="FunFam" id="3.30.565.10:FF:000006">
    <property type="entry name" value="Sensor histidine kinase WalK"/>
    <property type="match status" value="1"/>
</dbReference>
<dbReference type="Pfam" id="PF00512">
    <property type="entry name" value="HisKA"/>
    <property type="match status" value="1"/>
</dbReference>
<feature type="coiled-coil region" evidence="13">
    <location>
        <begin position="254"/>
        <end position="284"/>
    </location>
</feature>
<evidence type="ECO:0000259" key="17">
    <source>
        <dbReference type="PROSITE" id="PS50885"/>
    </source>
</evidence>
<sequence>MKEAVTSGIRRRYLLLSLSILFLLTAAGAGAFVYMKHSQEELMSKREALYDKQVKLETLRDSLNDMFFRARGYVAFQNNEELEQVYVDIEQVNEALTELKNIHLNMEEKQLTQQLTEFMAAYENESLPALIEMVERDDYEGLREFSSSGLTDSVNQFVAYAKQYKTDIDDDLEALSEEMLQQANQFTLMMIVFIFLLFLFITYLIWRMMKEIVRPLEHMRKAADDFASGKSFSLLPVDRNDEIGVLFSSFGSMIRTIQEKEEELMAQNEELIMQQEELQEHQIKIEDSLCETRQTKERLERYNELNHVLSFSLDKQELADSVLEYLDKVYQLDLGLFWLRDSGEYALKGVTKALFDEFSKSRIKYIDQRLKEDSFFTVKREAVQEKGLASETVYIHEYFAGVRNQDGQMTALFGGARIGHPFSSEEQKDLLGLVNRISLAIERIQLYERNVKERVLNEQIVNNINEGIQLVGTDGMMLQRNEALCSILNCGNVPLDAAVEKGQWIDQLASQTDDPPKMRGFLENCISKYEHGVYEYRYRVLEPSERVIDVYSAPVLIDGEKTGTIFVHRDITKEYEVDQMKTELVSTVSHELRTPLSSVLGFTELLLHKQLKPEKQKKYLETIYKEAKRLTNLINDFLDLQRMEAGSQVYQIEELQINEIAVEAVARFRSESSHPIVVVDEATDVRIEGDKERLAQVLTNIIGNAIKFSPDGGHVTLNLSNEENQVVVSIRDEGIGIPAEAVPKLFNKFQRIDNSARRKIGGTGLGLAICREIIEKHNGMITIESEEEKGTTVRFSLPLLSSGTGGMAREEGKENSPSVMIVEDDMSLALLLSEELKMNGFTVIYHLNPSEAFEEAKRTPLVGVVIDIMLGDDLNGWDLVGLLKEEKETRNIPIIISSALNQTEEAEKLSQIDHYLTKPYPPNELSKAILGFLTEPMQQGVIFYPEKGSGQNESK</sequence>
<dbReference type="GO" id="GO:0005524">
    <property type="term" value="F:ATP binding"/>
    <property type="evidence" value="ECO:0007669"/>
    <property type="project" value="UniProtKB-KW"/>
</dbReference>
<keyword evidence="14" id="KW-0812">Transmembrane</keyword>
<dbReference type="FunFam" id="1.10.287.130:FF:000001">
    <property type="entry name" value="Two-component sensor histidine kinase"/>
    <property type="match status" value="1"/>
</dbReference>
<organism evidence="18 19">
    <name type="scientific">Domibacillus iocasae</name>
    <dbReference type="NCBI Taxonomy" id="1714016"/>
    <lineage>
        <taxon>Bacteria</taxon>
        <taxon>Bacillati</taxon>
        <taxon>Bacillota</taxon>
        <taxon>Bacilli</taxon>
        <taxon>Bacillales</taxon>
        <taxon>Bacillaceae</taxon>
        <taxon>Domibacillus</taxon>
    </lineage>
</organism>
<dbReference type="PROSITE" id="PS50885">
    <property type="entry name" value="HAMP"/>
    <property type="match status" value="1"/>
</dbReference>
<dbReference type="SUPFAM" id="SSF158472">
    <property type="entry name" value="HAMP domain-like"/>
    <property type="match status" value="1"/>
</dbReference>
<dbReference type="PANTHER" id="PTHR43047">
    <property type="entry name" value="TWO-COMPONENT HISTIDINE PROTEIN KINASE"/>
    <property type="match status" value="1"/>
</dbReference>
<evidence type="ECO:0000256" key="11">
    <source>
        <dbReference type="ARBA" id="ARBA00023136"/>
    </source>
</evidence>
<keyword evidence="10" id="KW-0902">Two-component regulatory system</keyword>
<dbReference type="STRING" id="1714016.BA724_01195"/>
<dbReference type="InterPro" id="IPR011006">
    <property type="entry name" value="CheY-like_superfamily"/>
</dbReference>
<evidence type="ECO:0000256" key="4">
    <source>
        <dbReference type="ARBA" id="ARBA00022475"/>
    </source>
</evidence>
<dbReference type="Gene3D" id="6.10.340.10">
    <property type="match status" value="1"/>
</dbReference>
<dbReference type="SMART" id="SM00448">
    <property type="entry name" value="REC"/>
    <property type="match status" value="1"/>
</dbReference>
<dbReference type="OrthoDB" id="9813151at2"/>
<dbReference type="EC" id="2.7.13.3" evidence="3"/>
<evidence type="ECO:0000256" key="14">
    <source>
        <dbReference type="SAM" id="Phobius"/>
    </source>
</evidence>
<accession>A0A1E7DUK8</accession>
<dbReference type="SUPFAM" id="SSF55874">
    <property type="entry name" value="ATPase domain of HSP90 chaperone/DNA topoisomerase II/histidine kinase"/>
    <property type="match status" value="1"/>
</dbReference>
<evidence type="ECO:0000256" key="7">
    <source>
        <dbReference type="ARBA" id="ARBA00022741"/>
    </source>
</evidence>
<dbReference type="SMART" id="SM00304">
    <property type="entry name" value="HAMP"/>
    <property type="match status" value="1"/>
</dbReference>
<keyword evidence="14" id="KW-1133">Transmembrane helix</keyword>
<dbReference type="Gene3D" id="3.30.450.20">
    <property type="entry name" value="PAS domain"/>
    <property type="match status" value="1"/>
</dbReference>
<dbReference type="InterPro" id="IPR001789">
    <property type="entry name" value="Sig_transdc_resp-reg_receiver"/>
</dbReference>
<evidence type="ECO:0000256" key="1">
    <source>
        <dbReference type="ARBA" id="ARBA00000085"/>
    </source>
</evidence>
<dbReference type="PRINTS" id="PR00344">
    <property type="entry name" value="BCTRLSENSOR"/>
</dbReference>
<keyword evidence="11 14" id="KW-0472">Membrane</keyword>
<keyword evidence="9" id="KW-0067">ATP-binding</keyword>
<dbReference type="PROSITE" id="PS50110">
    <property type="entry name" value="RESPONSE_REGULATORY"/>
    <property type="match status" value="1"/>
</dbReference>
<evidence type="ECO:0000256" key="8">
    <source>
        <dbReference type="ARBA" id="ARBA00022777"/>
    </source>
</evidence>
<dbReference type="SMART" id="SM00387">
    <property type="entry name" value="HATPase_c"/>
    <property type="match status" value="1"/>
</dbReference>